<dbReference type="InterPro" id="IPR023753">
    <property type="entry name" value="FAD/NAD-binding_dom"/>
</dbReference>
<keyword evidence="9" id="KW-1185">Reference proteome</keyword>
<gene>
    <name evidence="7" type="ORF">C1SCF055_LOCUS14122</name>
</gene>
<sequence>MSSSRFQIPLLSVTNVKPRLLVIGGQFSGTFVCRELRRDFEITLVDAKEFMEFTPGILRAFVRPSHFDSLSFTLQPVMEKMAVKFVAGEVKKLSFEDGEVLAAVKVLDPGQGTEVDSEGMALLKLDGIRVLRDLLRLIRWSLMEVPKSAAYPAQSPLVRALLHVKWASLLQKAGKYDRAEEHFGQSLALLPSARAHFGRGTCLAALRRREEALEELSEAVAMCPTMVGAIINLAGVQLGLGRFDEAERNCREALRLEPESREAVMNLANAMRNLGRRREAVELVWRHIGEAVDGVDVAQLAQVAQETVKTEKLVIACLKWGHRYSADYVNRLMASARRHLPSAHLAEAQFVCFTEDPNGIDEFIETRSLPDGFHLWWGKAFLFSAEAGLDGHRVLFLDLDQVIVGSLEPLLAYRGPFAVLHTDDIACELAPGGYNSSVLSWRGAEVLRPLFEALTPAVLRYVHRFDHWLEMMLGTTADVWQQLAPGAVVDYTTVFRGGRCLGCDDDGDDGAFAAGEDNGTATATEVALPAAAAVVTFPRSNFGPFSKWGESLWFPTIHEAARKESEWPDIDERYLEGRRRHILEEHEKLAALNARRAAVLVVGAGFIGVEWVTELQHFFPQLQLTIVDVLPRCLGPLPERAAKYCERYMNRVGIKQVYDIKYDPVSQTFWDQVGLPAKAEKTFVCIGVKASNYFMPPETLSVRGPGGGGWIHFNQKLQVTERPRGNDPIGELWAEGRVFAVGDCNYGCIGNPPDWIMAPVPKVSFPSEEQAAHACSNLRTMTSGSPKELKDTYWPWGAGMFATSLGPRDACFVAGANHQKGSGYMVNWWLPAAWQKELIERTKIMECRDNTIGRAVWHFVHHRPFLQ</sequence>
<name>A0A9P1C8W8_9DINO</name>
<keyword evidence="8" id="KW-0808">Transferase</keyword>
<reference evidence="8 9" key="2">
    <citation type="submission" date="2024-05" db="EMBL/GenBank/DDBJ databases">
        <authorList>
            <person name="Chen Y."/>
            <person name="Shah S."/>
            <person name="Dougan E. K."/>
            <person name="Thang M."/>
            <person name="Chan C."/>
        </authorList>
    </citation>
    <scope>NUCLEOTIDE SEQUENCE [LARGE SCALE GENOMIC DNA]</scope>
</reference>
<evidence type="ECO:0000313" key="9">
    <source>
        <dbReference type="Proteomes" id="UP001152797"/>
    </source>
</evidence>
<protein>
    <submittedName>
        <fullName evidence="8">Probable UDP-N-acetylglucosamine--peptide N-acetylglucosaminyltransferase SEC (Protein SECRE T AGENT)</fullName>
    </submittedName>
</protein>
<dbReference type="InterPro" id="IPR036188">
    <property type="entry name" value="FAD/NAD-bd_sf"/>
</dbReference>
<dbReference type="Gene3D" id="1.25.40.10">
    <property type="entry name" value="Tetratricopeptide repeat domain"/>
    <property type="match status" value="1"/>
</dbReference>
<dbReference type="OrthoDB" id="1658288at2759"/>
<feature type="repeat" description="TPR" evidence="5">
    <location>
        <begin position="227"/>
        <end position="260"/>
    </location>
</feature>
<dbReference type="Pfam" id="PF13432">
    <property type="entry name" value="TPR_16"/>
    <property type="match status" value="1"/>
</dbReference>
<keyword evidence="8" id="KW-0328">Glycosyltransferase</keyword>
<dbReference type="AlphaFoldDB" id="A0A9P1C8W8"/>
<dbReference type="Pfam" id="PF07992">
    <property type="entry name" value="Pyr_redox_2"/>
    <property type="match status" value="1"/>
</dbReference>
<dbReference type="InterPro" id="IPR019734">
    <property type="entry name" value="TPR_rpt"/>
</dbReference>
<dbReference type="Gene3D" id="3.50.50.100">
    <property type="match status" value="2"/>
</dbReference>
<accession>A0A9P1C8W8</accession>
<organism evidence="7">
    <name type="scientific">Cladocopium goreaui</name>
    <dbReference type="NCBI Taxonomy" id="2562237"/>
    <lineage>
        <taxon>Eukaryota</taxon>
        <taxon>Sar</taxon>
        <taxon>Alveolata</taxon>
        <taxon>Dinophyceae</taxon>
        <taxon>Suessiales</taxon>
        <taxon>Symbiodiniaceae</taxon>
        <taxon>Cladocopium</taxon>
    </lineage>
</organism>
<keyword evidence="4" id="KW-0560">Oxidoreductase</keyword>
<dbReference type="Proteomes" id="UP001152797">
    <property type="component" value="Unassembled WGS sequence"/>
</dbReference>
<evidence type="ECO:0000256" key="2">
    <source>
        <dbReference type="ARBA" id="ARBA00022630"/>
    </source>
</evidence>
<keyword evidence="3" id="KW-0274">FAD</keyword>
<evidence type="ECO:0000313" key="7">
    <source>
        <dbReference type="EMBL" id="CAI3986802.1"/>
    </source>
</evidence>
<reference evidence="7" key="1">
    <citation type="submission" date="2022-10" db="EMBL/GenBank/DDBJ databases">
        <authorList>
            <person name="Chen Y."/>
            <person name="Dougan E. K."/>
            <person name="Chan C."/>
            <person name="Rhodes N."/>
            <person name="Thang M."/>
        </authorList>
    </citation>
    <scope>NUCLEOTIDE SEQUENCE</scope>
</reference>
<dbReference type="GO" id="GO:0050660">
    <property type="term" value="F:flavin adenine dinucleotide binding"/>
    <property type="evidence" value="ECO:0007669"/>
    <property type="project" value="TreeGrafter"/>
</dbReference>
<dbReference type="SUPFAM" id="SSF53448">
    <property type="entry name" value="Nucleotide-diphospho-sugar transferases"/>
    <property type="match status" value="1"/>
</dbReference>
<dbReference type="EMBL" id="CAMXCT020001112">
    <property type="protein sequence ID" value="CAL1140177.1"/>
    <property type="molecule type" value="Genomic_DNA"/>
</dbReference>
<dbReference type="PROSITE" id="PS50005">
    <property type="entry name" value="TPR"/>
    <property type="match status" value="2"/>
</dbReference>
<keyword evidence="2" id="KW-0285">Flavoprotein</keyword>
<dbReference type="GO" id="GO:0005737">
    <property type="term" value="C:cytoplasm"/>
    <property type="evidence" value="ECO:0007669"/>
    <property type="project" value="TreeGrafter"/>
</dbReference>
<keyword evidence="5" id="KW-0802">TPR repeat</keyword>
<proteinExistence type="inferred from homology"/>
<dbReference type="PANTHER" id="PTHR43735:SF3">
    <property type="entry name" value="FERROPTOSIS SUPPRESSOR PROTEIN 1"/>
    <property type="match status" value="1"/>
</dbReference>
<evidence type="ECO:0000259" key="6">
    <source>
        <dbReference type="Pfam" id="PF07992"/>
    </source>
</evidence>
<comment type="similarity">
    <text evidence="1">Belongs to the FAD-dependent oxidoreductase family.</text>
</comment>
<dbReference type="PANTHER" id="PTHR43735">
    <property type="entry name" value="APOPTOSIS-INDUCING FACTOR 1"/>
    <property type="match status" value="1"/>
</dbReference>
<dbReference type="InterPro" id="IPR011990">
    <property type="entry name" value="TPR-like_helical_dom_sf"/>
</dbReference>
<feature type="repeat" description="TPR" evidence="5">
    <location>
        <begin position="193"/>
        <end position="226"/>
    </location>
</feature>
<evidence type="ECO:0000256" key="1">
    <source>
        <dbReference type="ARBA" id="ARBA00006442"/>
    </source>
</evidence>
<dbReference type="SUPFAM" id="SSF51905">
    <property type="entry name" value="FAD/NAD(P)-binding domain"/>
    <property type="match status" value="2"/>
</dbReference>
<dbReference type="Pfam" id="PF14559">
    <property type="entry name" value="TPR_19"/>
    <property type="match status" value="1"/>
</dbReference>
<evidence type="ECO:0000313" key="8">
    <source>
        <dbReference type="EMBL" id="CAL4774114.1"/>
    </source>
</evidence>
<dbReference type="GO" id="GO:0004174">
    <property type="term" value="F:electron-transferring-flavoprotein dehydrogenase activity"/>
    <property type="evidence" value="ECO:0007669"/>
    <property type="project" value="TreeGrafter"/>
</dbReference>
<feature type="domain" description="FAD/NAD(P)-binding" evidence="6">
    <location>
        <begin position="582"/>
        <end position="745"/>
    </location>
</feature>
<evidence type="ECO:0000256" key="5">
    <source>
        <dbReference type="PROSITE-ProRule" id="PRU00339"/>
    </source>
</evidence>
<evidence type="ECO:0000256" key="4">
    <source>
        <dbReference type="ARBA" id="ARBA00023002"/>
    </source>
</evidence>
<dbReference type="EMBL" id="CAMXCT010001112">
    <property type="protein sequence ID" value="CAI3986802.1"/>
    <property type="molecule type" value="Genomic_DNA"/>
</dbReference>
<dbReference type="SMART" id="SM00028">
    <property type="entry name" value="TPR"/>
    <property type="match status" value="3"/>
</dbReference>
<comment type="caution">
    <text evidence="7">The sequence shown here is derived from an EMBL/GenBank/DDBJ whole genome shotgun (WGS) entry which is preliminary data.</text>
</comment>
<evidence type="ECO:0000256" key="3">
    <source>
        <dbReference type="ARBA" id="ARBA00022827"/>
    </source>
</evidence>
<dbReference type="SUPFAM" id="SSF48452">
    <property type="entry name" value="TPR-like"/>
    <property type="match status" value="1"/>
</dbReference>
<dbReference type="EMBL" id="CAMXCT030001112">
    <property type="protein sequence ID" value="CAL4774114.1"/>
    <property type="molecule type" value="Genomic_DNA"/>
</dbReference>
<dbReference type="GO" id="GO:0016757">
    <property type="term" value="F:glycosyltransferase activity"/>
    <property type="evidence" value="ECO:0007669"/>
    <property type="project" value="UniProtKB-KW"/>
</dbReference>
<dbReference type="InterPro" id="IPR029044">
    <property type="entry name" value="Nucleotide-diphossugar_trans"/>
</dbReference>